<keyword evidence="3" id="KW-0597">Phosphoprotein</keyword>
<gene>
    <name evidence="12" type="ORF">OIH86_14240</name>
</gene>
<dbReference type="InterPro" id="IPR035965">
    <property type="entry name" value="PAS-like_dom_sf"/>
</dbReference>
<dbReference type="PROSITE" id="PS50109">
    <property type="entry name" value="HIS_KIN"/>
    <property type="match status" value="1"/>
</dbReference>
<evidence type="ECO:0000256" key="8">
    <source>
        <dbReference type="ARBA" id="ARBA00023012"/>
    </source>
</evidence>
<dbReference type="SMART" id="SM00387">
    <property type="entry name" value="HATPase_c"/>
    <property type="match status" value="1"/>
</dbReference>
<dbReference type="InterPro" id="IPR000014">
    <property type="entry name" value="PAS"/>
</dbReference>
<evidence type="ECO:0000256" key="4">
    <source>
        <dbReference type="ARBA" id="ARBA00022679"/>
    </source>
</evidence>
<dbReference type="Gene3D" id="3.30.450.20">
    <property type="entry name" value="PAS domain"/>
    <property type="match status" value="2"/>
</dbReference>
<name>A0ABT3DIR6_9BACI</name>
<dbReference type="EMBL" id="JAOYEY010000043">
    <property type="protein sequence ID" value="MCV9886794.1"/>
    <property type="molecule type" value="Genomic_DNA"/>
</dbReference>
<feature type="domain" description="Histidine kinase" evidence="9">
    <location>
        <begin position="279"/>
        <end position="483"/>
    </location>
</feature>
<feature type="domain" description="PAS" evidence="10">
    <location>
        <begin position="19"/>
        <end position="90"/>
    </location>
</feature>
<organism evidence="12 13">
    <name type="scientific">Metabacillus halosaccharovorans</name>
    <dbReference type="NCBI Taxonomy" id="930124"/>
    <lineage>
        <taxon>Bacteria</taxon>
        <taxon>Bacillati</taxon>
        <taxon>Bacillota</taxon>
        <taxon>Bacilli</taxon>
        <taxon>Bacillales</taxon>
        <taxon>Bacillaceae</taxon>
        <taxon>Metabacillus</taxon>
    </lineage>
</organism>
<dbReference type="PANTHER" id="PTHR43065">
    <property type="entry name" value="SENSOR HISTIDINE KINASE"/>
    <property type="match status" value="1"/>
</dbReference>
<dbReference type="Pfam" id="PF00512">
    <property type="entry name" value="HisKA"/>
    <property type="match status" value="1"/>
</dbReference>
<proteinExistence type="predicted"/>
<keyword evidence="7" id="KW-0067">ATP-binding</keyword>
<dbReference type="PROSITE" id="PS50113">
    <property type="entry name" value="PAC"/>
    <property type="match status" value="1"/>
</dbReference>
<evidence type="ECO:0000256" key="1">
    <source>
        <dbReference type="ARBA" id="ARBA00000085"/>
    </source>
</evidence>
<dbReference type="Gene3D" id="3.30.565.10">
    <property type="entry name" value="Histidine kinase-like ATPase, C-terminal domain"/>
    <property type="match status" value="1"/>
</dbReference>
<dbReference type="NCBIfam" id="TIGR00229">
    <property type="entry name" value="sensory_box"/>
    <property type="match status" value="2"/>
</dbReference>
<keyword evidence="8" id="KW-0902">Two-component regulatory system</keyword>
<keyword evidence="6" id="KW-0418">Kinase</keyword>
<dbReference type="CDD" id="cd00082">
    <property type="entry name" value="HisKA"/>
    <property type="match status" value="1"/>
</dbReference>
<dbReference type="Pfam" id="PF02518">
    <property type="entry name" value="HATPase_c"/>
    <property type="match status" value="1"/>
</dbReference>
<comment type="caution">
    <text evidence="12">The sequence shown here is derived from an EMBL/GenBank/DDBJ whole genome shotgun (WGS) entry which is preliminary data.</text>
</comment>
<evidence type="ECO:0000256" key="6">
    <source>
        <dbReference type="ARBA" id="ARBA00022777"/>
    </source>
</evidence>
<dbReference type="SMART" id="SM00091">
    <property type="entry name" value="PAS"/>
    <property type="match status" value="2"/>
</dbReference>
<dbReference type="Pfam" id="PF13426">
    <property type="entry name" value="PAS_9"/>
    <property type="match status" value="2"/>
</dbReference>
<evidence type="ECO:0000256" key="5">
    <source>
        <dbReference type="ARBA" id="ARBA00022741"/>
    </source>
</evidence>
<dbReference type="PROSITE" id="PS50112">
    <property type="entry name" value="PAS"/>
    <property type="match status" value="1"/>
</dbReference>
<evidence type="ECO:0000256" key="2">
    <source>
        <dbReference type="ARBA" id="ARBA00012438"/>
    </source>
</evidence>
<evidence type="ECO:0000256" key="3">
    <source>
        <dbReference type="ARBA" id="ARBA00022553"/>
    </source>
</evidence>
<dbReference type="PANTHER" id="PTHR43065:SF10">
    <property type="entry name" value="PEROXIDE STRESS-ACTIVATED HISTIDINE KINASE MAK3"/>
    <property type="match status" value="1"/>
</dbReference>
<dbReference type="InterPro" id="IPR000700">
    <property type="entry name" value="PAS-assoc_C"/>
</dbReference>
<dbReference type="SUPFAM" id="SSF55785">
    <property type="entry name" value="PYP-like sensor domain (PAS domain)"/>
    <property type="match status" value="2"/>
</dbReference>
<evidence type="ECO:0000259" key="11">
    <source>
        <dbReference type="PROSITE" id="PS50113"/>
    </source>
</evidence>
<keyword evidence="4" id="KW-0808">Transferase</keyword>
<dbReference type="SMART" id="SM00388">
    <property type="entry name" value="HisKA"/>
    <property type="match status" value="1"/>
</dbReference>
<dbReference type="SUPFAM" id="SSF55874">
    <property type="entry name" value="ATPase domain of HSP90 chaperone/DNA topoisomerase II/histidine kinase"/>
    <property type="match status" value="1"/>
</dbReference>
<keyword evidence="5" id="KW-0547">Nucleotide-binding</keyword>
<accession>A0ABT3DIR6</accession>
<evidence type="ECO:0000313" key="12">
    <source>
        <dbReference type="EMBL" id="MCV9886794.1"/>
    </source>
</evidence>
<keyword evidence="13" id="KW-1185">Reference proteome</keyword>
<dbReference type="EC" id="2.7.13.3" evidence="2"/>
<evidence type="ECO:0000256" key="7">
    <source>
        <dbReference type="ARBA" id="ARBA00022840"/>
    </source>
</evidence>
<sequence>MNSIKIEKKREKLEIFIRESVLVKQLFDGSKSEAYYAMDLEGNYVKANKACEKVSGYTQDELIRLSYKELIINKHLDDVDTKFQYSITGAIQKYECTIISKSNNKVDLEVTNSPIIVDNEIIGVYGIAKDITNSNEQKKKLRESERLHRSLIEHSPDGVIIIQEQRVVFANKKASELLGGNDVKDILGENVSGFFRGYSSRLIKNLSLAEKGQASDLHEVKMVQLNNEEIDVEVKTIPTIFLEDQAVYFIIRDITERKLAHEMMINSEKLTVAGQLAAGIAHEIRNPITAIKGFLQLMDSGKNYNQEFFSVISAEINRIEMILSELLALAKPQLERYRHIEIQNILKHVVALTKSQAILHNVHIKTKFHSDPLFVLCDENKLKQVFINFIKNAIEAMENEGTITLTIDQHDDYFVVVNIQDQGPGIPKEILDKIGKPFFTTKENGTGLGVMVSFEIVKHHNGAISIDSNSTGTTISIQLPMTKSCE</sequence>
<dbReference type="InterPro" id="IPR004358">
    <property type="entry name" value="Sig_transdc_His_kin-like_C"/>
</dbReference>
<dbReference type="CDD" id="cd00130">
    <property type="entry name" value="PAS"/>
    <property type="match status" value="1"/>
</dbReference>
<dbReference type="Proteomes" id="UP001526147">
    <property type="component" value="Unassembled WGS sequence"/>
</dbReference>
<dbReference type="InterPro" id="IPR003594">
    <property type="entry name" value="HATPase_dom"/>
</dbReference>
<feature type="domain" description="PAC" evidence="11">
    <location>
        <begin position="92"/>
        <end position="143"/>
    </location>
</feature>
<dbReference type="InterPro" id="IPR036890">
    <property type="entry name" value="HATPase_C_sf"/>
</dbReference>
<protein>
    <recommendedName>
        <fullName evidence="2">histidine kinase</fullName>
        <ecNumber evidence="2">2.7.13.3</ecNumber>
    </recommendedName>
</protein>
<comment type="catalytic activity">
    <reaction evidence="1">
        <text>ATP + protein L-histidine = ADP + protein N-phospho-L-histidine.</text>
        <dbReference type="EC" id="2.7.13.3"/>
    </reaction>
</comment>
<evidence type="ECO:0000259" key="10">
    <source>
        <dbReference type="PROSITE" id="PS50112"/>
    </source>
</evidence>
<dbReference type="RefSeq" id="WP_264143333.1">
    <property type="nucleotide sequence ID" value="NZ_JAOYEY010000043.1"/>
</dbReference>
<reference evidence="12 13" key="1">
    <citation type="submission" date="2022-10" db="EMBL/GenBank/DDBJ databases">
        <title>Draft genome assembly of moderately radiation resistant bacterium Metabacillus halosaccharovorans.</title>
        <authorList>
            <person name="Pal S."/>
            <person name="Gopinathan A."/>
        </authorList>
    </citation>
    <scope>NUCLEOTIDE SEQUENCE [LARGE SCALE GENOMIC DNA]</scope>
    <source>
        <strain evidence="12 13">VITHBRA001</strain>
    </source>
</reference>
<evidence type="ECO:0000259" key="9">
    <source>
        <dbReference type="PROSITE" id="PS50109"/>
    </source>
</evidence>
<dbReference type="PRINTS" id="PR00344">
    <property type="entry name" value="BCTRLSENSOR"/>
</dbReference>
<dbReference type="InterPro" id="IPR005467">
    <property type="entry name" value="His_kinase_dom"/>
</dbReference>
<evidence type="ECO:0000313" key="13">
    <source>
        <dbReference type="Proteomes" id="UP001526147"/>
    </source>
</evidence>
<dbReference type="SUPFAM" id="SSF47384">
    <property type="entry name" value="Homodimeric domain of signal transducing histidine kinase"/>
    <property type="match status" value="1"/>
</dbReference>
<dbReference type="InterPro" id="IPR036097">
    <property type="entry name" value="HisK_dim/P_sf"/>
</dbReference>
<dbReference type="Gene3D" id="1.10.287.130">
    <property type="match status" value="1"/>
</dbReference>
<dbReference type="InterPro" id="IPR003661">
    <property type="entry name" value="HisK_dim/P_dom"/>
</dbReference>